<evidence type="ECO:0000313" key="3">
    <source>
        <dbReference type="EMBL" id="GBP52733.1"/>
    </source>
</evidence>
<feature type="region of interest" description="Disordered" evidence="1">
    <location>
        <begin position="421"/>
        <end position="475"/>
    </location>
</feature>
<organism evidence="3 4">
    <name type="scientific">Eumeta variegata</name>
    <name type="common">Bagworm moth</name>
    <name type="synonym">Eumeta japonica</name>
    <dbReference type="NCBI Taxonomy" id="151549"/>
    <lineage>
        <taxon>Eukaryota</taxon>
        <taxon>Metazoa</taxon>
        <taxon>Ecdysozoa</taxon>
        <taxon>Arthropoda</taxon>
        <taxon>Hexapoda</taxon>
        <taxon>Insecta</taxon>
        <taxon>Pterygota</taxon>
        <taxon>Neoptera</taxon>
        <taxon>Endopterygota</taxon>
        <taxon>Lepidoptera</taxon>
        <taxon>Glossata</taxon>
        <taxon>Ditrysia</taxon>
        <taxon>Tineoidea</taxon>
        <taxon>Psychidae</taxon>
        <taxon>Oiketicinae</taxon>
        <taxon>Eumeta</taxon>
    </lineage>
</organism>
<feature type="compositionally biased region" description="Polar residues" evidence="1">
    <location>
        <begin position="54"/>
        <end position="69"/>
    </location>
</feature>
<feature type="compositionally biased region" description="Polar residues" evidence="1">
    <location>
        <begin position="462"/>
        <end position="471"/>
    </location>
</feature>
<dbReference type="AlphaFoldDB" id="A0A4C1WP16"/>
<feature type="compositionally biased region" description="Polar residues" evidence="1">
    <location>
        <begin position="77"/>
        <end position="107"/>
    </location>
</feature>
<evidence type="ECO:0000313" key="4">
    <source>
        <dbReference type="Proteomes" id="UP000299102"/>
    </source>
</evidence>
<protein>
    <submittedName>
        <fullName evidence="3">Nucleic-acid-binding protein from transposon X-element</fullName>
    </submittedName>
</protein>
<feature type="compositionally biased region" description="Low complexity" evidence="1">
    <location>
        <begin position="154"/>
        <end position="170"/>
    </location>
</feature>
<accession>A0A4C1WP16</accession>
<dbReference type="PANTHER" id="PTHR33273">
    <property type="entry name" value="DOMAIN-CONTAINING PROTEIN, PUTATIVE-RELATED"/>
    <property type="match status" value="1"/>
</dbReference>
<gene>
    <name evidence="3" type="primary">ORF1</name>
    <name evidence="3" type="ORF">EVAR_43934_1</name>
</gene>
<sequence length="518" mass="56696">MDQDSPCSPGAGGSGPKTPITLEFIQQVLTKALSEIGYEAPQDVVKKLIARVTPVSSRASSRATSPMKTNKNKNKRQASSSSDEGATCSDSTVVGSDSESENSNASFTLVEGKNKRALRKALKKAKVARDQPEMDIDPSSAPTSRANDAKPSPAAVQQTQTTSTASVESTRNPVSASTQAVTAKTAPRTGAKPTAPPRPKLPPPIFLRKGANFLQISADCTRLRINYSKAVRTADDGIKIHCPDVETFRSLNKYLVDFKVQFHTYALEEERKLKAVIRGIPTDFPVDEIQADLCGQGFPVHSVHRLCRRDGSPLWLVLAVLPRTEEAKNIFNNLNMVCGLSGIRVEAPHKKGGPGQCHRCQLYGHAAANCHADPRCVKCLVPHWTRECPRTRESGEKPSCVNCLQQHTANYRGCPKAPKFISYNRPNPNRPKSRPVAPPRDIINFPNLAGNKPTPPAAASRPVSNPWVNQSPLPPRAARDRLEKLSAASHPCRSRFRDRGHHIVWRRHPNGDVHPSRR</sequence>
<name>A0A4C1WP16_EUMVA</name>
<feature type="region of interest" description="Disordered" evidence="1">
    <location>
        <begin position="53"/>
        <end position="204"/>
    </location>
</feature>
<feature type="compositionally biased region" description="Basic residues" evidence="1">
    <location>
        <begin position="115"/>
        <end position="126"/>
    </location>
</feature>
<evidence type="ECO:0000256" key="1">
    <source>
        <dbReference type="SAM" id="MobiDB-lite"/>
    </source>
</evidence>
<dbReference type="EMBL" id="BGZK01000608">
    <property type="protein sequence ID" value="GBP52733.1"/>
    <property type="molecule type" value="Genomic_DNA"/>
</dbReference>
<dbReference type="Pfam" id="PF07530">
    <property type="entry name" value="PRE_C2HC"/>
    <property type="match status" value="1"/>
</dbReference>
<evidence type="ECO:0000259" key="2">
    <source>
        <dbReference type="SMART" id="SM00596"/>
    </source>
</evidence>
<keyword evidence="4" id="KW-1185">Reference proteome</keyword>
<dbReference type="SMART" id="SM00596">
    <property type="entry name" value="PRE_C2HC"/>
    <property type="match status" value="1"/>
</dbReference>
<comment type="caution">
    <text evidence="3">The sequence shown here is derived from an EMBL/GenBank/DDBJ whole genome shotgun (WGS) entry which is preliminary data.</text>
</comment>
<reference evidence="3 4" key="1">
    <citation type="journal article" date="2019" name="Commun. Biol.">
        <title>The bagworm genome reveals a unique fibroin gene that provides high tensile strength.</title>
        <authorList>
            <person name="Kono N."/>
            <person name="Nakamura H."/>
            <person name="Ohtoshi R."/>
            <person name="Tomita M."/>
            <person name="Numata K."/>
            <person name="Arakawa K."/>
        </authorList>
    </citation>
    <scope>NUCLEOTIDE SEQUENCE [LARGE SCALE GENOMIC DNA]</scope>
</reference>
<feature type="compositionally biased region" description="Pro residues" evidence="1">
    <location>
        <begin position="194"/>
        <end position="204"/>
    </location>
</feature>
<proteinExistence type="predicted"/>
<dbReference type="OrthoDB" id="8446474at2759"/>
<dbReference type="InterPro" id="IPR006579">
    <property type="entry name" value="Pre_C2HC_dom"/>
</dbReference>
<dbReference type="Proteomes" id="UP000299102">
    <property type="component" value="Unassembled WGS sequence"/>
</dbReference>
<dbReference type="PANTHER" id="PTHR33273:SF2">
    <property type="entry name" value="ENDONUCLEASE_EXONUCLEASE_PHOSPHATASE DOMAIN-CONTAINING PROTEIN"/>
    <property type="match status" value="1"/>
</dbReference>
<feature type="compositionally biased region" description="Polar residues" evidence="1">
    <location>
        <begin position="171"/>
        <end position="182"/>
    </location>
</feature>
<feature type="domain" description="Pre-C2HC" evidence="2">
    <location>
        <begin position="286"/>
        <end position="355"/>
    </location>
</feature>